<comment type="caution">
    <text evidence="12">The sequence shown here is derived from an EMBL/GenBank/DDBJ whole genome shotgun (WGS) entry which is preliminary data.</text>
</comment>
<dbReference type="NCBIfam" id="TIGR00589">
    <property type="entry name" value="ogt"/>
    <property type="match status" value="1"/>
</dbReference>
<dbReference type="SUPFAM" id="SSF53155">
    <property type="entry name" value="Methylated DNA-protein cysteine methyltransferase domain"/>
    <property type="match status" value="1"/>
</dbReference>
<keyword evidence="2 8" id="KW-0963">Cytoplasm</keyword>
<dbReference type="PROSITE" id="PS00374">
    <property type="entry name" value="MGMT"/>
    <property type="match status" value="1"/>
</dbReference>
<dbReference type="GO" id="GO:0032259">
    <property type="term" value="P:methylation"/>
    <property type="evidence" value="ECO:0007669"/>
    <property type="project" value="UniProtKB-KW"/>
</dbReference>
<evidence type="ECO:0000256" key="5">
    <source>
        <dbReference type="ARBA" id="ARBA00022763"/>
    </source>
</evidence>
<dbReference type="Gene3D" id="1.10.10.10">
    <property type="entry name" value="Winged helix-like DNA-binding domain superfamily/Winged helix DNA-binding domain"/>
    <property type="match status" value="1"/>
</dbReference>
<dbReference type="EMBL" id="JBHSOZ010000005">
    <property type="protein sequence ID" value="MFC5713746.1"/>
    <property type="molecule type" value="Genomic_DNA"/>
</dbReference>
<dbReference type="InterPro" id="IPR014048">
    <property type="entry name" value="MethylDNA_cys_MeTrfase_DNA-bd"/>
</dbReference>
<accession>A0ABW0YNL0</accession>
<dbReference type="InterPro" id="IPR036631">
    <property type="entry name" value="MGMT_N_sf"/>
</dbReference>
<gene>
    <name evidence="12" type="ORF">ACFPU1_13225</name>
</gene>
<keyword evidence="6 8" id="KW-0234">DNA repair</keyword>
<dbReference type="InterPro" id="IPR008332">
    <property type="entry name" value="MethylG_MeTrfase_N"/>
</dbReference>
<feature type="domain" description="Methylated-DNA-[protein]-cysteine S-methyltransferase DNA binding" evidence="10">
    <location>
        <begin position="100"/>
        <end position="179"/>
    </location>
</feature>
<evidence type="ECO:0000256" key="3">
    <source>
        <dbReference type="ARBA" id="ARBA00022603"/>
    </source>
</evidence>
<dbReference type="InterPro" id="IPR036388">
    <property type="entry name" value="WH-like_DNA-bd_sf"/>
</dbReference>
<dbReference type="Pfam" id="PF01035">
    <property type="entry name" value="DNA_binding_1"/>
    <property type="match status" value="1"/>
</dbReference>
<comment type="function">
    <text evidence="8">Involved in the cellular defense against the biological effects of O6-methylguanine (O6-MeG) and O4-methylthymine (O4-MeT) in DNA. Repairs the methylated nucleobase in DNA by stoichiometrically transferring the methyl group to a cysteine residue in the enzyme. This is a suicide reaction: the enzyme is irreversibly inactivated.</text>
</comment>
<dbReference type="GO" id="GO:0003908">
    <property type="term" value="F:methylated-DNA-[protein]-cysteine S-methyltransferase activity"/>
    <property type="evidence" value="ECO:0007669"/>
    <property type="project" value="UniProtKB-EC"/>
</dbReference>
<dbReference type="CDD" id="cd06445">
    <property type="entry name" value="ATase"/>
    <property type="match status" value="1"/>
</dbReference>
<evidence type="ECO:0000259" key="10">
    <source>
        <dbReference type="Pfam" id="PF01035"/>
    </source>
</evidence>
<feature type="coiled-coil region" evidence="9">
    <location>
        <begin position="55"/>
        <end position="82"/>
    </location>
</feature>
<name>A0ABW0YNL0_9BACI</name>
<keyword evidence="13" id="KW-1185">Reference proteome</keyword>
<proteinExistence type="inferred from homology"/>
<dbReference type="PANTHER" id="PTHR10815:SF5">
    <property type="entry name" value="METHYLATED-DNA--PROTEIN-CYSTEINE METHYLTRANSFERASE"/>
    <property type="match status" value="1"/>
</dbReference>
<evidence type="ECO:0000256" key="2">
    <source>
        <dbReference type="ARBA" id="ARBA00022490"/>
    </source>
</evidence>
<dbReference type="PANTHER" id="PTHR10815">
    <property type="entry name" value="METHYLATED-DNA--PROTEIN-CYSTEINE METHYLTRANSFERASE"/>
    <property type="match status" value="1"/>
</dbReference>
<evidence type="ECO:0000256" key="8">
    <source>
        <dbReference type="HAMAP-Rule" id="MF_00772"/>
    </source>
</evidence>
<keyword evidence="5 8" id="KW-0227">DNA damage</keyword>
<dbReference type="EC" id="2.1.1.63" evidence="8"/>
<keyword evidence="4 8" id="KW-0808">Transferase</keyword>
<reference evidence="13" key="1">
    <citation type="journal article" date="2019" name="Int. J. Syst. Evol. Microbiol.">
        <title>The Global Catalogue of Microorganisms (GCM) 10K type strain sequencing project: providing services to taxonomists for standard genome sequencing and annotation.</title>
        <authorList>
            <consortium name="The Broad Institute Genomics Platform"/>
            <consortium name="The Broad Institute Genome Sequencing Center for Infectious Disease"/>
            <person name="Wu L."/>
            <person name="Ma J."/>
        </authorList>
    </citation>
    <scope>NUCLEOTIDE SEQUENCE [LARGE SCALE GENOMIC DNA]</scope>
    <source>
        <strain evidence="13">CECT 7184</strain>
    </source>
</reference>
<dbReference type="HAMAP" id="MF_00772">
    <property type="entry name" value="OGT"/>
    <property type="match status" value="1"/>
</dbReference>
<keyword evidence="9" id="KW-0175">Coiled coil</keyword>
<evidence type="ECO:0000256" key="4">
    <source>
        <dbReference type="ARBA" id="ARBA00022679"/>
    </source>
</evidence>
<feature type="active site" description="Nucleophile; methyl group acceptor" evidence="8">
    <location>
        <position position="151"/>
    </location>
</feature>
<comment type="catalytic activity">
    <reaction evidence="7 8">
        <text>a 6-O-methyl-2'-deoxyguanosine in DNA + L-cysteinyl-[protein] = S-methyl-L-cysteinyl-[protein] + a 2'-deoxyguanosine in DNA</text>
        <dbReference type="Rhea" id="RHEA:24000"/>
        <dbReference type="Rhea" id="RHEA-COMP:10131"/>
        <dbReference type="Rhea" id="RHEA-COMP:10132"/>
        <dbReference type="Rhea" id="RHEA-COMP:11367"/>
        <dbReference type="Rhea" id="RHEA-COMP:11368"/>
        <dbReference type="ChEBI" id="CHEBI:29950"/>
        <dbReference type="ChEBI" id="CHEBI:82612"/>
        <dbReference type="ChEBI" id="CHEBI:85445"/>
        <dbReference type="ChEBI" id="CHEBI:85448"/>
        <dbReference type="EC" id="2.1.1.63"/>
    </reaction>
</comment>
<evidence type="ECO:0000259" key="11">
    <source>
        <dbReference type="Pfam" id="PF02870"/>
    </source>
</evidence>
<comment type="miscellaneous">
    <text evidence="8">This enzyme catalyzes only one turnover and therefore is not strictly catalytic. According to one definition, an enzyme is a biocatalyst that acts repeatedly and over many reaction cycles.</text>
</comment>
<comment type="subcellular location">
    <subcellularLocation>
        <location evidence="8">Cytoplasm</location>
    </subcellularLocation>
</comment>
<dbReference type="InterPro" id="IPR001497">
    <property type="entry name" value="MethylDNA_cys_MeTrfase_AS"/>
</dbReference>
<dbReference type="InterPro" id="IPR023546">
    <property type="entry name" value="MGMT"/>
</dbReference>
<comment type="similarity">
    <text evidence="8">Belongs to the MGMT family.</text>
</comment>
<evidence type="ECO:0000256" key="1">
    <source>
        <dbReference type="ARBA" id="ARBA00001286"/>
    </source>
</evidence>
<dbReference type="InterPro" id="IPR036217">
    <property type="entry name" value="MethylDNA_cys_MeTrfase_DNAb"/>
</dbReference>
<dbReference type="Gene3D" id="3.30.160.70">
    <property type="entry name" value="Methylated DNA-protein cysteine methyltransferase domain"/>
    <property type="match status" value="1"/>
</dbReference>
<evidence type="ECO:0000313" key="12">
    <source>
        <dbReference type="EMBL" id="MFC5713746.1"/>
    </source>
</evidence>
<dbReference type="SUPFAM" id="SSF46767">
    <property type="entry name" value="Methylated DNA-protein cysteine methyltransferase, C-terminal domain"/>
    <property type="match status" value="1"/>
</dbReference>
<dbReference type="RefSeq" id="WP_054636670.1">
    <property type="nucleotide sequence ID" value="NZ_JBHSOZ010000005.1"/>
</dbReference>
<sequence>MAWKDVVSVSEKRSVFYSEMDSFIGPITLVGTNQGVCMLQYGSAEHSLPLVKTWLKKKNLKVDLLQQNNEALQTVVTQLEEYFSGERNTFDVEIDLYGTKFQRLVWEALNAIPYGQTKSYKQVALEIGAPKAVRAIGAANNQNPLPIILPCHRVVGSNGAMVGYGGGLRKKEQLLVLEGALQKVSS</sequence>
<comment type="catalytic activity">
    <reaction evidence="1 8">
        <text>a 4-O-methyl-thymidine in DNA + L-cysteinyl-[protein] = a thymidine in DNA + S-methyl-L-cysteinyl-[protein]</text>
        <dbReference type="Rhea" id="RHEA:53428"/>
        <dbReference type="Rhea" id="RHEA-COMP:10131"/>
        <dbReference type="Rhea" id="RHEA-COMP:10132"/>
        <dbReference type="Rhea" id="RHEA-COMP:13555"/>
        <dbReference type="Rhea" id="RHEA-COMP:13556"/>
        <dbReference type="ChEBI" id="CHEBI:29950"/>
        <dbReference type="ChEBI" id="CHEBI:82612"/>
        <dbReference type="ChEBI" id="CHEBI:137386"/>
        <dbReference type="ChEBI" id="CHEBI:137387"/>
        <dbReference type="EC" id="2.1.1.63"/>
    </reaction>
</comment>
<keyword evidence="3 8" id="KW-0489">Methyltransferase</keyword>
<feature type="domain" description="Methylguanine DNA methyltransferase ribonuclease-like" evidence="11">
    <location>
        <begin position="15"/>
        <end position="96"/>
    </location>
</feature>
<protein>
    <recommendedName>
        <fullName evidence="8">Methylated-DNA--protein-cysteine methyltransferase</fullName>
        <ecNumber evidence="8">2.1.1.63</ecNumber>
    </recommendedName>
    <alternativeName>
        <fullName evidence="8">6-O-methylguanine-DNA methyltransferase</fullName>
        <shortName evidence="8">MGMT</shortName>
    </alternativeName>
    <alternativeName>
        <fullName evidence="8">O-6-methylguanine-DNA-alkyltransferase</fullName>
    </alternativeName>
</protein>
<organism evidence="12 13">
    <name type="scientific">Thalassorhabdus alkalitolerans</name>
    <dbReference type="NCBI Taxonomy" id="2282697"/>
    <lineage>
        <taxon>Bacteria</taxon>
        <taxon>Bacillati</taxon>
        <taxon>Bacillota</taxon>
        <taxon>Bacilli</taxon>
        <taxon>Bacillales</taxon>
        <taxon>Bacillaceae</taxon>
        <taxon>Thalassorhabdus</taxon>
    </lineage>
</organism>
<evidence type="ECO:0000313" key="13">
    <source>
        <dbReference type="Proteomes" id="UP001596142"/>
    </source>
</evidence>
<evidence type="ECO:0000256" key="9">
    <source>
        <dbReference type="SAM" id="Coils"/>
    </source>
</evidence>
<evidence type="ECO:0000256" key="7">
    <source>
        <dbReference type="ARBA" id="ARBA00049348"/>
    </source>
</evidence>
<evidence type="ECO:0000256" key="6">
    <source>
        <dbReference type="ARBA" id="ARBA00023204"/>
    </source>
</evidence>
<dbReference type="Pfam" id="PF02870">
    <property type="entry name" value="Methyltransf_1N"/>
    <property type="match status" value="1"/>
</dbReference>
<dbReference type="Proteomes" id="UP001596142">
    <property type="component" value="Unassembled WGS sequence"/>
</dbReference>